<evidence type="ECO:0000256" key="1">
    <source>
        <dbReference type="ARBA" id="ARBA00006539"/>
    </source>
</evidence>
<dbReference type="eggNOG" id="COG3464">
    <property type="taxonomic scope" value="Bacteria"/>
</dbReference>
<gene>
    <name evidence="2" type="ORF">TKV_c10650</name>
</gene>
<name>A0A097AQZ7_THEKI</name>
<dbReference type="KEGG" id="tki:TKV_c10650"/>
<dbReference type="Proteomes" id="UP000029669">
    <property type="component" value="Chromosome"/>
</dbReference>
<dbReference type="AlphaFoldDB" id="A0A097AQZ7"/>
<keyword evidence="3" id="KW-1185">Reference proteome</keyword>
<dbReference type="HOGENOM" id="CLU_2072048_0_0_9"/>
<dbReference type="EMBL" id="CP009170">
    <property type="protein sequence ID" value="AIS52239.1"/>
    <property type="molecule type" value="Genomic_DNA"/>
</dbReference>
<protein>
    <submittedName>
        <fullName evidence="2">Uncharacterized protein</fullName>
    </submittedName>
</protein>
<dbReference type="InterPro" id="IPR009620">
    <property type="entry name" value="UPF0236"/>
</dbReference>
<dbReference type="Pfam" id="PF06782">
    <property type="entry name" value="UPF0236"/>
    <property type="match status" value="1"/>
</dbReference>
<proteinExistence type="inferred from homology"/>
<dbReference type="RefSeq" id="WP_049685024.1">
    <property type="nucleotide sequence ID" value="NZ_CP009170.1"/>
</dbReference>
<dbReference type="STRING" id="2325.TKV_c10650"/>
<evidence type="ECO:0000313" key="2">
    <source>
        <dbReference type="EMBL" id="AIS52239.1"/>
    </source>
</evidence>
<evidence type="ECO:0000313" key="3">
    <source>
        <dbReference type="Proteomes" id="UP000029669"/>
    </source>
</evidence>
<sequence length="118" mass="13417">MDSLHTRGDAEILAYLFPGISAMTIWKVVQEIGERLKKESERKREAVFECGEIPEGKEETNKLYIEGDGVIIKLQRADKSKGEIKHFVIYEGKKEVSQSRYKLKNKLVISGLAEGTFI</sequence>
<accession>A0A097AQZ7</accession>
<organism evidence="2 3">
    <name type="scientific">Thermoanaerobacter kivui</name>
    <name type="common">Acetogenium kivui</name>
    <dbReference type="NCBI Taxonomy" id="2325"/>
    <lineage>
        <taxon>Bacteria</taxon>
        <taxon>Bacillati</taxon>
        <taxon>Bacillota</taxon>
        <taxon>Clostridia</taxon>
        <taxon>Thermoanaerobacterales</taxon>
        <taxon>Thermoanaerobacteraceae</taxon>
        <taxon>Thermoanaerobacter</taxon>
    </lineage>
</organism>
<comment type="similarity">
    <text evidence="1">Belongs to the UPF0236 family.</text>
</comment>
<reference evidence="3" key="1">
    <citation type="journal article" date="2015" name="Genome Announc.">
        <title>Whole-Genome Sequences of 80 Environmental and Clinical Isolates of Burkholderia pseudomallei.</title>
        <authorList>
            <person name="Johnson S.L."/>
            <person name="Baker A.L."/>
            <person name="Chain P.S."/>
            <person name="Currie B.J."/>
            <person name="Daligault H.E."/>
            <person name="Davenport K.W."/>
            <person name="Davis C.B."/>
            <person name="Inglis T.J."/>
            <person name="Kaestli M."/>
            <person name="Koren S."/>
            <person name="Mayo M."/>
            <person name="Merritt A.J."/>
            <person name="Price E.P."/>
            <person name="Sarovich D.S."/>
            <person name="Warner J."/>
            <person name="Rosovitz M.J."/>
        </authorList>
    </citation>
    <scope>NUCLEOTIDE SEQUENCE [LARGE SCALE GENOMIC DNA]</scope>
    <source>
        <strain evidence="3">DSM 2030</strain>
    </source>
</reference>